<dbReference type="Proteomes" id="UP000177925">
    <property type="component" value="Unassembled WGS sequence"/>
</dbReference>
<dbReference type="AlphaFoldDB" id="A0A1F6TEY6"/>
<proteinExistence type="predicted"/>
<comment type="caution">
    <text evidence="2">The sequence shown here is derived from an EMBL/GenBank/DDBJ whole genome shotgun (WGS) entry which is preliminary data.</text>
</comment>
<accession>A0A1F6TEY6</accession>
<protein>
    <submittedName>
        <fullName evidence="2">Uncharacterized protein</fullName>
    </submittedName>
</protein>
<dbReference type="EMBL" id="MFSS01000043">
    <property type="protein sequence ID" value="OGI43662.1"/>
    <property type="molecule type" value="Genomic_DNA"/>
</dbReference>
<dbReference type="STRING" id="1817758.A2150_02235"/>
<reference evidence="2 3" key="1">
    <citation type="journal article" date="2016" name="Nat. Commun.">
        <title>Thousands of microbial genomes shed light on interconnected biogeochemical processes in an aquifer system.</title>
        <authorList>
            <person name="Anantharaman K."/>
            <person name="Brown C.T."/>
            <person name="Hug L.A."/>
            <person name="Sharon I."/>
            <person name="Castelle C.J."/>
            <person name="Probst A.J."/>
            <person name="Thomas B.C."/>
            <person name="Singh A."/>
            <person name="Wilkins M.J."/>
            <person name="Karaoz U."/>
            <person name="Brodie E.L."/>
            <person name="Williams K.H."/>
            <person name="Hubbard S.S."/>
            <person name="Banfield J.F."/>
        </authorList>
    </citation>
    <scope>NUCLEOTIDE SEQUENCE [LARGE SCALE GENOMIC DNA]</scope>
</reference>
<evidence type="ECO:0000256" key="1">
    <source>
        <dbReference type="SAM" id="MobiDB-lite"/>
    </source>
</evidence>
<sequence>MGRRDPWGHPVTAADNSRHIGPERRYGARRITSERRDMVRWEPGKADRRAARDRRTMATDHWGHNFGR</sequence>
<evidence type="ECO:0000313" key="2">
    <source>
        <dbReference type="EMBL" id="OGI43662.1"/>
    </source>
</evidence>
<feature type="region of interest" description="Disordered" evidence="1">
    <location>
        <begin position="44"/>
        <end position="68"/>
    </location>
</feature>
<gene>
    <name evidence="2" type="ORF">A2150_02235</name>
</gene>
<name>A0A1F6TEY6_9PROT</name>
<organism evidence="2 3">
    <name type="scientific">Candidatus Muproteobacteria bacterium RBG_16_64_11</name>
    <dbReference type="NCBI Taxonomy" id="1817758"/>
    <lineage>
        <taxon>Bacteria</taxon>
        <taxon>Pseudomonadati</taxon>
        <taxon>Pseudomonadota</taxon>
        <taxon>Candidatus Muproteobacteria</taxon>
    </lineage>
</organism>
<evidence type="ECO:0000313" key="3">
    <source>
        <dbReference type="Proteomes" id="UP000177925"/>
    </source>
</evidence>